<sequence length="363" mass="41478">MRKIESDKNQPKIDSFFNKIDNEDNSEEEDAPEITKKSKVVKDDNTTVTNTTTTVKKATKAKKPKKVLNEDKDEEEKEEKDEEEEEEKGKVKSKAKAKPKAKATKKRTKEEIDEEEEEEEEEEKKEEAVIKNPNEYDNLFDHLTEESWKIALKDEITKTYIKTMIKNINGAPRPIYPPQDEVFTAFNRVPLDKVKVVIVGQDPYHGPGQAHGLCFSVKKGISPPPSLINMYKELKNTIEDFEAPKHGFLQSWADQGVFLLNAVMTVTQAKPNSHEKFGWATFTDTVMDILNKQPGPIVFILWGGFAKKKGSKIDKKKHHVLESGHPSPLSVKHFMGCDHFRKANEFLKSKDLTEIDWKLPATI</sequence>
<reference evidence="12 13" key="1">
    <citation type="submission" date="2015-12" db="EMBL/GenBank/DDBJ databases">
        <title>Dictyostelia acquired genes for synthesis and detection of signals that induce cell-type specialization by lateral gene transfer from prokaryotes.</title>
        <authorList>
            <person name="Gloeckner G."/>
            <person name="Schaap P."/>
        </authorList>
    </citation>
    <scope>NUCLEOTIDE SEQUENCE [LARGE SCALE GENOMIC DNA]</scope>
    <source>
        <strain evidence="12 13">TK</strain>
    </source>
</reference>
<dbReference type="Proteomes" id="UP000076078">
    <property type="component" value="Unassembled WGS sequence"/>
</dbReference>
<feature type="compositionally biased region" description="Basic residues" evidence="10">
    <location>
        <begin position="57"/>
        <end position="66"/>
    </location>
</feature>
<feature type="compositionally biased region" description="Low complexity" evidence="10">
    <location>
        <begin position="46"/>
        <end position="56"/>
    </location>
</feature>
<dbReference type="GO" id="GO:0005634">
    <property type="term" value="C:nucleus"/>
    <property type="evidence" value="ECO:0007669"/>
    <property type="project" value="UniProtKB-SubCell"/>
</dbReference>
<dbReference type="SMART" id="SM00986">
    <property type="entry name" value="UDG"/>
    <property type="match status" value="1"/>
</dbReference>
<dbReference type="STRING" id="361077.A0A151Z806"/>
<dbReference type="NCBIfam" id="NF003589">
    <property type="entry name" value="PRK05254.1-2"/>
    <property type="match status" value="1"/>
</dbReference>
<feature type="compositionally biased region" description="Basic residues" evidence="10">
    <location>
        <begin position="91"/>
        <end position="107"/>
    </location>
</feature>
<feature type="compositionally biased region" description="Acidic residues" evidence="10">
    <location>
        <begin position="71"/>
        <end position="86"/>
    </location>
</feature>
<dbReference type="SUPFAM" id="SSF52141">
    <property type="entry name" value="Uracil-DNA glycosylase-like"/>
    <property type="match status" value="1"/>
</dbReference>
<keyword evidence="4 7" id="KW-0227">DNA damage</keyword>
<keyword evidence="6 7" id="KW-0234">DNA repair</keyword>
<dbReference type="InterPro" id="IPR018085">
    <property type="entry name" value="Ura-DNA_Glyclase_AS"/>
</dbReference>
<proteinExistence type="inferred from homology"/>
<dbReference type="PANTHER" id="PTHR11264:SF0">
    <property type="entry name" value="URACIL-DNA GLYCOSYLASE"/>
    <property type="match status" value="1"/>
</dbReference>
<keyword evidence="7" id="KW-0539">Nucleus</keyword>
<keyword evidence="7" id="KW-0496">Mitochondrion</keyword>
<dbReference type="HAMAP" id="MF_00148">
    <property type="entry name" value="UDG"/>
    <property type="match status" value="1"/>
</dbReference>
<dbReference type="EMBL" id="LODT01000037">
    <property type="protein sequence ID" value="KYQ90077.1"/>
    <property type="molecule type" value="Genomic_DNA"/>
</dbReference>
<keyword evidence="13" id="KW-1185">Reference proteome</keyword>
<dbReference type="NCBIfam" id="NF003592">
    <property type="entry name" value="PRK05254.1-5"/>
    <property type="match status" value="1"/>
</dbReference>
<dbReference type="FunCoup" id="A0A151Z806">
    <property type="interactions" value="402"/>
</dbReference>
<evidence type="ECO:0000256" key="2">
    <source>
        <dbReference type="ARBA" id="ARBA00008184"/>
    </source>
</evidence>
<gene>
    <name evidence="12" type="ORF">DLAC_08659</name>
</gene>
<evidence type="ECO:0000256" key="9">
    <source>
        <dbReference type="RuleBase" id="RU003780"/>
    </source>
</evidence>
<dbReference type="AlphaFoldDB" id="A0A151Z806"/>
<evidence type="ECO:0000313" key="13">
    <source>
        <dbReference type="Proteomes" id="UP000076078"/>
    </source>
</evidence>
<dbReference type="EC" id="3.2.2.27" evidence="3 7"/>
<dbReference type="PROSITE" id="PS00130">
    <property type="entry name" value="U_DNA_GLYCOSYLASE"/>
    <property type="match status" value="1"/>
</dbReference>
<comment type="subcellular location">
    <subcellularLocation>
        <location evidence="7">Mitochondrion</location>
    </subcellularLocation>
    <subcellularLocation>
        <location evidence="7">Nucleus</location>
    </subcellularLocation>
</comment>
<protein>
    <recommendedName>
        <fullName evidence="3 7">Uracil-DNA glycosylase</fullName>
        <shortName evidence="7">UDG</shortName>
        <ecNumber evidence="3 7">3.2.2.27</ecNumber>
    </recommendedName>
</protein>
<dbReference type="InterPro" id="IPR002043">
    <property type="entry name" value="UDG_fam1"/>
</dbReference>
<comment type="caution">
    <text evidence="12">The sequence shown here is derived from an EMBL/GenBank/DDBJ whole genome shotgun (WGS) entry which is preliminary data.</text>
</comment>
<feature type="compositionally biased region" description="Acidic residues" evidence="10">
    <location>
        <begin position="111"/>
        <end position="124"/>
    </location>
</feature>
<dbReference type="PANTHER" id="PTHR11264">
    <property type="entry name" value="URACIL-DNA GLYCOSYLASE"/>
    <property type="match status" value="1"/>
</dbReference>
<feature type="active site" description="Proton acceptor" evidence="7 8">
    <location>
        <position position="202"/>
    </location>
</feature>
<evidence type="ECO:0000256" key="1">
    <source>
        <dbReference type="ARBA" id="ARBA00001400"/>
    </source>
</evidence>
<dbReference type="Pfam" id="PF03167">
    <property type="entry name" value="UDG"/>
    <property type="match status" value="1"/>
</dbReference>
<evidence type="ECO:0000256" key="4">
    <source>
        <dbReference type="ARBA" id="ARBA00022763"/>
    </source>
</evidence>
<evidence type="ECO:0000256" key="10">
    <source>
        <dbReference type="SAM" id="MobiDB-lite"/>
    </source>
</evidence>
<evidence type="ECO:0000256" key="6">
    <source>
        <dbReference type="ARBA" id="ARBA00023204"/>
    </source>
</evidence>
<dbReference type="SMART" id="SM00987">
    <property type="entry name" value="UreE_C"/>
    <property type="match status" value="1"/>
</dbReference>
<dbReference type="GO" id="GO:0005739">
    <property type="term" value="C:mitochondrion"/>
    <property type="evidence" value="ECO:0007669"/>
    <property type="project" value="UniProtKB-SubCell"/>
</dbReference>
<dbReference type="CDD" id="cd10027">
    <property type="entry name" value="UDG-F1-like"/>
    <property type="match status" value="1"/>
</dbReference>
<feature type="compositionally biased region" description="Basic and acidic residues" evidence="10">
    <location>
        <begin position="1"/>
        <end position="11"/>
    </location>
</feature>
<organism evidence="12 13">
    <name type="scientific">Tieghemostelium lacteum</name>
    <name type="common">Slime mold</name>
    <name type="synonym">Dictyostelium lacteum</name>
    <dbReference type="NCBI Taxonomy" id="361077"/>
    <lineage>
        <taxon>Eukaryota</taxon>
        <taxon>Amoebozoa</taxon>
        <taxon>Evosea</taxon>
        <taxon>Eumycetozoa</taxon>
        <taxon>Dictyostelia</taxon>
        <taxon>Dictyosteliales</taxon>
        <taxon>Raperosteliaceae</taxon>
        <taxon>Tieghemostelium</taxon>
    </lineage>
</organism>
<comment type="catalytic activity">
    <reaction evidence="1 7 9">
        <text>Hydrolyzes single-stranded DNA or mismatched double-stranded DNA and polynucleotides, releasing free uracil.</text>
        <dbReference type="EC" id="3.2.2.27"/>
    </reaction>
</comment>
<comment type="similarity">
    <text evidence="2 7 9">Belongs to the uracil-DNA glycosylase (UDG) superfamily. UNG family.</text>
</comment>
<comment type="function">
    <text evidence="7 9">Excises uracil residues from the DNA which can arise as a result of misincorporation of dUMP residues by DNA polymerase or due to deamination of cytosine.</text>
</comment>
<dbReference type="InterPro" id="IPR005122">
    <property type="entry name" value="Uracil-DNA_glycosylase-like"/>
</dbReference>
<dbReference type="GO" id="GO:0004844">
    <property type="term" value="F:uracil DNA N-glycosylase activity"/>
    <property type="evidence" value="ECO:0007669"/>
    <property type="project" value="UniProtKB-UniRule"/>
</dbReference>
<dbReference type="InParanoid" id="A0A151Z806"/>
<dbReference type="OMA" id="FTALNWT"/>
<feature type="region of interest" description="Disordered" evidence="10">
    <location>
        <begin position="1"/>
        <end position="130"/>
    </location>
</feature>
<feature type="domain" description="Uracil-DNA glycosylase-like" evidence="11">
    <location>
        <begin position="187"/>
        <end position="347"/>
    </location>
</feature>
<evidence type="ECO:0000256" key="3">
    <source>
        <dbReference type="ARBA" id="ARBA00012030"/>
    </source>
</evidence>
<evidence type="ECO:0000256" key="8">
    <source>
        <dbReference type="PROSITE-ProRule" id="PRU10072"/>
    </source>
</evidence>
<dbReference type="NCBIfam" id="NF003588">
    <property type="entry name" value="PRK05254.1-1"/>
    <property type="match status" value="1"/>
</dbReference>
<dbReference type="NCBIfam" id="TIGR00628">
    <property type="entry name" value="ung"/>
    <property type="match status" value="1"/>
</dbReference>
<dbReference type="GO" id="GO:0097510">
    <property type="term" value="P:base-excision repair, AP site formation via deaminated base removal"/>
    <property type="evidence" value="ECO:0007669"/>
    <property type="project" value="TreeGrafter"/>
</dbReference>
<evidence type="ECO:0000256" key="5">
    <source>
        <dbReference type="ARBA" id="ARBA00022801"/>
    </source>
</evidence>
<evidence type="ECO:0000313" key="12">
    <source>
        <dbReference type="EMBL" id="KYQ90077.1"/>
    </source>
</evidence>
<feature type="compositionally biased region" description="Basic and acidic residues" evidence="10">
    <location>
        <begin position="33"/>
        <end position="45"/>
    </location>
</feature>
<keyword evidence="5 7" id="KW-0378">Hydrolase</keyword>
<name>A0A151Z806_TIELA</name>
<evidence type="ECO:0000256" key="7">
    <source>
        <dbReference type="HAMAP-Rule" id="MF_03166"/>
    </source>
</evidence>
<dbReference type="FunFam" id="3.40.470.10:FF:000001">
    <property type="entry name" value="Uracil-DNA glycosylase"/>
    <property type="match status" value="1"/>
</dbReference>
<dbReference type="Gene3D" id="3.40.470.10">
    <property type="entry name" value="Uracil-DNA glycosylase-like domain"/>
    <property type="match status" value="1"/>
</dbReference>
<evidence type="ECO:0000259" key="11">
    <source>
        <dbReference type="SMART" id="SM00986"/>
    </source>
</evidence>
<accession>A0A151Z806</accession>
<feature type="compositionally biased region" description="Acidic residues" evidence="10">
    <location>
        <begin position="23"/>
        <end position="32"/>
    </location>
</feature>
<dbReference type="InterPro" id="IPR036895">
    <property type="entry name" value="Uracil-DNA_glycosylase-like_sf"/>
</dbReference>
<dbReference type="OrthoDB" id="10031947at2759"/>